<dbReference type="Pfam" id="PF02518">
    <property type="entry name" value="HATPase_c"/>
    <property type="match status" value="1"/>
</dbReference>
<dbReference type="EC" id="2.7.13.3" evidence="2"/>
<dbReference type="GO" id="GO:0000155">
    <property type="term" value="F:phosphorelay sensor kinase activity"/>
    <property type="evidence" value="ECO:0007669"/>
    <property type="project" value="InterPro"/>
</dbReference>
<name>A0A372MH86_9SPIR</name>
<reference evidence="9 10" key="2">
    <citation type="submission" date="2018-09" db="EMBL/GenBank/DDBJ databases">
        <title>Genome of Sphaerochaeta halotolerans strain 4-11.</title>
        <authorList>
            <person name="Nazina T.N."/>
            <person name="Sokolova D.S."/>
        </authorList>
    </citation>
    <scope>NUCLEOTIDE SEQUENCE [LARGE SCALE GENOMIC DNA]</scope>
    <source>
        <strain evidence="9 10">4-11</strain>
    </source>
</reference>
<evidence type="ECO:0000256" key="6">
    <source>
        <dbReference type="ARBA" id="ARBA00023012"/>
    </source>
</evidence>
<dbReference type="PANTHER" id="PTHR45453:SF1">
    <property type="entry name" value="PHOSPHATE REGULON SENSOR PROTEIN PHOR"/>
    <property type="match status" value="1"/>
</dbReference>
<reference evidence="10" key="1">
    <citation type="submission" date="2018-08" db="EMBL/GenBank/DDBJ databases">
        <authorList>
            <person name="Grouzdev D.S."/>
            <person name="Krutkina M.S."/>
        </authorList>
    </citation>
    <scope>NUCLEOTIDE SEQUENCE [LARGE SCALE GENOMIC DNA]</scope>
    <source>
        <strain evidence="10">4-11</strain>
    </source>
</reference>
<evidence type="ECO:0000313" key="10">
    <source>
        <dbReference type="Proteomes" id="UP000264002"/>
    </source>
</evidence>
<evidence type="ECO:0000256" key="3">
    <source>
        <dbReference type="ARBA" id="ARBA00022553"/>
    </source>
</evidence>
<proteinExistence type="predicted"/>
<dbReference type="InterPro" id="IPR003661">
    <property type="entry name" value="HisK_dim/P_dom"/>
</dbReference>
<evidence type="ECO:0000256" key="4">
    <source>
        <dbReference type="ARBA" id="ARBA00022679"/>
    </source>
</evidence>
<feature type="transmembrane region" description="Helical" evidence="7">
    <location>
        <begin position="159"/>
        <end position="180"/>
    </location>
</feature>
<feature type="transmembrane region" description="Helical" evidence="7">
    <location>
        <begin position="12"/>
        <end position="34"/>
    </location>
</feature>
<dbReference type="PROSITE" id="PS50109">
    <property type="entry name" value="HIS_KIN"/>
    <property type="match status" value="1"/>
</dbReference>
<comment type="caution">
    <text evidence="9">The sequence shown here is derived from an EMBL/GenBank/DDBJ whole genome shotgun (WGS) entry which is preliminary data.</text>
</comment>
<dbReference type="SUPFAM" id="SSF47384">
    <property type="entry name" value="Homodimeric domain of signal transducing histidine kinase"/>
    <property type="match status" value="1"/>
</dbReference>
<organism evidence="9 10">
    <name type="scientific">Sphaerochaeta halotolerans</name>
    <dbReference type="NCBI Taxonomy" id="2293840"/>
    <lineage>
        <taxon>Bacteria</taxon>
        <taxon>Pseudomonadati</taxon>
        <taxon>Spirochaetota</taxon>
        <taxon>Spirochaetia</taxon>
        <taxon>Spirochaetales</taxon>
        <taxon>Sphaerochaetaceae</taxon>
        <taxon>Sphaerochaeta</taxon>
    </lineage>
</organism>
<dbReference type="GO" id="GO:0004721">
    <property type="term" value="F:phosphoprotein phosphatase activity"/>
    <property type="evidence" value="ECO:0007669"/>
    <property type="project" value="TreeGrafter"/>
</dbReference>
<keyword evidence="4" id="KW-0808">Transferase</keyword>
<dbReference type="GO" id="GO:0005886">
    <property type="term" value="C:plasma membrane"/>
    <property type="evidence" value="ECO:0007669"/>
    <property type="project" value="TreeGrafter"/>
</dbReference>
<keyword evidence="10" id="KW-1185">Reference proteome</keyword>
<dbReference type="EMBL" id="QUWK01000005">
    <property type="protein sequence ID" value="RFU95122.1"/>
    <property type="molecule type" value="Genomic_DNA"/>
</dbReference>
<dbReference type="SMART" id="SM00387">
    <property type="entry name" value="HATPase_c"/>
    <property type="match status" value="1"/>
</dbReference>
<dbReference type="InterPro" id="IPR050351">
    <property type="entry name" value="BphY/WalK/GraS-like"/>
</dbReference>
<keyword evidence="7" id="KW-1133">Transmembrane helix</keyword>
<gene>
    <name evidence="9" type="ORF">DYP60_05710</name>
</gene>
<dbReference type="AlphaFoldDB" id="A0A372MH86"/>
<evidence type="ECO:0000256" key="7">
    <source>
        <dbReference type="SAM" id="Phobius"/>
    </source>
</evidence>
<dbReference type="PANTHER" id="PTHR45453">
    <property type="entry name" value="PHOSPHATE REGULON SENSOR PROTEIN PHOR"/>
    <property type="match status" value="1"/>
</dbReference>
<keyword evidence="5 9" id="KW-0418">Kinase</keyword>
<evidence type="ECO:0000259" key="8">
    <source>
        <dbReference type="PROSITE" id="PS50109"/>
    </source>
</evidence>
<dbReference type="InterPro" id="IPR005467">
    <property type="entry name" value="His_kinase_dom"/>
</dbReference>
<dbReference type="Pfam" id="PF00512">
    <property type="entry name" value="HisKA"/>
    <property type="match status" value="1"/>
</dbReference>
<dbReference type="InterPro" id="IPR003594">
    <property type="entry name" value="HATPase_dom"/>
</dbReference>
<evidence type="ECO:0000256" key="1">
    <source>
        <dbReference type="ARBA" id="ARBA00000085"/>
    </source>
</evidence>
<dbReference type="InterPro" id="IPR036097">
    <property type="entry name" value="HisK_dim/P_sf"/>
</dbReference>
<accession>A0A372MH86</accession>
<dbReference type="Gene3D" id="3.30.565.10">
    <property type="entry name" value="Histidine kinase-like ATPase, C-terminal domain"/>
    <property type="match status" value="1"/>
</dbReference>
<comment type="catalytic activity">
    <reaction evidence="1">
        <text>ATP + protein L-histidine = ADP + protein N-phospho-L-histidine.</text>
        <dbReference type="EC" id="2.7.13.3"/>
    </reaction>
</comment>
<dbReference type="SUPFAM" id="SSF55874">
    <property type="entry name" value="ATPase domain of HSP90 chaperone/DNA topoisomerase II/histidine kinase"/>
    <property type="match status" value="1"/>
</dbReference>
<dbReference type="RefSeq" id="WP_117329931.1">
    <property type="nucleotide sequence ID" value="NZ_QUWK01000005.1"/>
</dbReference>
<dbReference type="GO" id="GO:0016036">
    <property type="term" value="P:cellular response to phosphate starvation"/>
    <property type="evidence" value="ECO:0007669"/>
    <property type="project" value="TreeGrafter"/>
</dbReference>
<evidence type="ECO:0000256" key="2">
    <source>
        <dbReference type="ARBA" id="ARBA00012438"/>
    </source>
</evidence>
<dbReference type="CDD" id="cd00082">
    <property type="entry name" value="HisKA"/>
    <property type="match status" value="1"/>
</dbReference>
<sequence>MKRTISLSTLNFLLVLLSLLVFISLLSLMLFFGLEATQNDWYTQQTTTLQKQIEERVMEVYAQDGVLSEGSLSTALNDLMQQPTYLIITDSKRNTLYAYHKADRSAGRARGFQFGQLENQKWIPITSEDGKSIAYYAMHLPTFSEVEANAMLVSAAKNVLIWALLIALLVAVVLAFLFFLPLKRRSRELTEGLTNMANRQRDVVLKQSMVSEFADISEAAKKLQENLLYEEKLRRQWAADIAHDLRSPVTVLKGQLEGVADGVLKLDEHRIALFLAETQKLTYMINDLSLLTHLESPGYQVHTETVWVDEVIVNLLSRFEVQAKERGMQFSYNPMSLRLQADKNLFTRLLDNLISNAVRYGEASSPIVIHVEGDSAGNALQLSIENEGIIEEAFLPRLFDRLSRAETSRSSEGTGLGLSIVKAIAEAHGWNIAVTSEKKTRFTLSFT</sequence>
<dbReference type="Proteomes" id="UP000264002">
    <property type="component" value="Unassembled WGS sequence"/>
</dbReference>
<keyword evidence="7" id="KW-0812">Transmembrane</keyword>
<dbReference type="Gene3D" id="1.10.287.130">
    <property type="match status" value="1"/>
</dbReference>
<evidence type="ECO:0000256" key="5">
    <source>
        <dbReference type="ARBA" id="ARBA00022777"/>
    </source>
</evidence>
<keyword evidence="3" id="KW-0597">Phosphoprotein</keyword>
<feature type="domain" description="Histidine kinase" evidence="8">
    <location>
        <begin position="240"/>
        <end position="447"/>
    </location>
</feature>
<dbReference type="InterPro" id="IPR036890">
    <property type="entry name" value="HATPase_C_sf"/>
</dbReference>
<keyword evidence="7" id="KW-0472">Membrane</keyword>
<dbReference type="SMART" id="SM00388">
    <property type="entry name" value="HisKA"/>
    <property type="match status" value="1"/>
</dbReference>
<evidence type="ECO:0000313" key="9">
    <source>
        <dbReference type="EMBL" id="RFU95122.1"/>
    </source>
</evidence>
<keyword evidence="6" id="KW-0902">Two-component regulatory system</keyword>
<protein>
    <recommendedName>
        <fullName evidence="2">histidine kinase</fullName>
        <ecNumber evidence="2">2.7.13.3</ecNumber>
    </recommendedName>
</protein>